<feature type="region of interest" description="Disordered" evidence="3">
    <location>
        <begin position="57"/>
        <end position="76"/>
    </location>
</feature>
<dbReference type="EMBL" id="OU466858">
    <property type="protein sequence ID" value="CAH2043254.1"/>
    <property type="molecule type" value="Genomic_DNA"/>
</dbReference>
<dbReference type="InterPro" id="IPR002885">
    <property type="entry name" value="PPR_rpt"/>
</dbReference>
<protein>
    <recommendedName>
        <fullName evidence="6">Pentatricopeptide repeat-containing protein</fullName>
    </recommendedName>
</protein>
<evidence type="ECO:0000256" key="1">
    <source>
        <dbReference type="ARBA" id="ARBA00022737"/>
    </source>
</evidence>
<gene>
    <name evidence="4" type="ORF">TAV2_LOCUS6611</name>
</gene>
<dbReference type="GO" id="GO:0009658">
    <property type="term" value="P:chloroplast organization"/>
    <property type="evidence" value="ECO:0007669"/>
    <property type="project" value="InterPro"/>
</dbReference>
<feature type="repeat" description="PPR" evidence="2">
    <location>
        <begin position="387"/>
        <end position="421"/>
    </location>
</feature>
<name>A0AAU9RN55_THLAR</name>
<dbReference type="PROSITE" id="PS51375">
    <property type="entry name" value="PPR"/>
    <property type="match status" value="3"/>
</dbReference>
<dbReference type="PANTHER" id="PTHR46935:SF2">
    <property type="entry name" value="PENTACOTRIPEPTIDE-REPEAT REGION OF PRORP DOMAIN-CONTAINING PROTEIN"/>
    <property type="match status" value="1"/>
</dbReference>
<organism evidence="4 5">
    <name type="scientific">Thlaspi arvense</name>
    <name type="common">Field penny-cress</name>
    <dbReference type="NCBI Taxonomy" id="13288"/>
    <lineage>
        <taxon>Eukaryota</taxon>
        <taxon>Viridiplantae</taxon>
        <taxon>Streptophyta</taxon>
        <taxon>Embryophyta</taxon>
        <taxon>Tracheophyta</taxon>
        <taxon>Spermatophyta</taxon>
        <taxon>Magnoliopsida</taxon>
        <taxon>eudicotyledons</taxon>
        <taxon>Gunneridae</taxon>
        <taxon>Pentapetalae</taxon>
        <taxon>rosids</taxon>
        <taxon>malvids</taxon>
        <taxon>Brassicales</taxon>
        <taxon>Brassicaceae</taxon>
        <taxon>Thlaspideae</taxon>
        <taxon>Thlaspi</taxon>
    </lineage>
</organism>
<evidence type="ECO:0000256" key="2">
    <source>
        <dbReference type="PROSITE-ProRule" id="PRU00708"/>
    </source>
</evidence>
<keyword evidence="5" id="KW-1185">Reference proteome</keyword>
<reference evidence="4 5" key="1">
    <citation type="submission" date="2022-03" db="EMBL/GenBank/DDBJ databases">
        <authorList>
            <person name="Nunn A."/>
            <person name="Chopra R."/>
            <person name="Nunn A."/>
            <person name="Contreras Garrido A."/>
        </authorList>
    </citation>
    <scope>NUCLEOTIDE SEQUENCE [LARGE SCALE GENOMIC DNA]</scope>
</reference>
<feature type="compositionally biased region" description="Polar residues" evidence="3">
    <location>
        <begin position="65"/>
        <end position="76"/>
    </location>
</feature>
<evidence type="ECO:0000313" key="4">
    <source>
        <dbReference type="EMBL" id="CAH2043254.1"/>
    </source>
</evidence>
<proteinExistence type="predicted"/>
<dbReference type="AlphaFoldDB" id="A0AAU9RN55"/>
<keyword evidence="1" id="KW-0677">Repeat</keyword>
<dbReference type="Gene3D" id="1.25.40.10">
    <property type="entry name" value="Tetratricopeptide repeat domain"/>
    <property type="match status" value="2"/>
</dbReference>
<feature type="repeat" description="PPR" evidence="2">
    <location>
        <begin position="352"/>
        <end position="386"/>
    </location>
</feature>
<dbReference type="GO" id="GO:0009507">
    <property type="term" value="C:chloroplast"/>
    <property type="evidence" value="ECO:0007669"/>
    <property type="project" value="TreeGrafter"/>
</dbReference>
<dbReference type="PANTHER" id="PTHR46935">
    <property type="entry name" value="OS01G0674700 PROTEIN"/>
    <property type="match status" value="1"/>
</dbReference>
<dbReference type="InterPro" id="IPR044645">
    <property type="entry name" value="DG1/EMB2279-like"/>
</dbReference>
<dbReference type="InterPro" id="IPR011990">
    <property type="entry name" value="TPR-like_helical_dom_sf"/>
</dbReference>
<sequence length="485" mass="56459">MDASVVRCSQSPARVPPVFEPDMEKIKRRLLKYDVDPTPKILRNLRKKEIQKYNRKTKRELESAAETSQVYTEAQKQSIEEEARFQTLRREYKQFTRSISGKSGGDRGRMDGGLIVGNPWEGIERVRLKELVSDVRREEVSGGKPKKENLKELKKILEQDLRWVLDDDVDVEEYDITGNEDRDFDPAKRWRNEGEAVRVLVDRLSGREITEKHWKFVRMMNQSGLQFSEDQMLKIVDRLGRKRSWKQALAVVHWVYSDKKRKHLRSRFVYTKLLSVLGFARRPQEALQIFNQMLGDRQLYPDMAAYHSIAVTLGQAGFLKELLKVIERMREKPTKLIKNLRQKNWDPVLEPDVVVYNAILNACVPSLQWKAVSWVFIELRKNGLRPNGATYGLAMEVMLESGKYDRVYEFFRKMKSSGEAPKAITYKVLVRALWRENKIEEAVEAVRDMEQKGVIGTGSVYYELACCLCNNGRWRDAMLEASSLS</sequence>
<evidence type="ECO:0000313" key="5">
    <source>
        <dbReference type="Proteomes" id="UP000836841"/>
    </source>
</evidence>
<evidence type="ECO:0008006" key="6">
    <source>
        <dbReference type="Google" id="ProtNLM"/>
    </source>
</evidence>
<dbReference type="Pfam" id="PF13812">
    <property type="entry name" value="PPR_3"/>
    <property type="match status" value="1"/>
</dbReference>
<evidence type="ECO:0000256" key="3">
    <source>
        <dbReference type="SAM" id="MobiDB-lite"/>
    </source>
</evidence>
<feature type="repeat" description="PPR" evidence="2">
    <location>
        <begin position="422"/>
        <end position="456"/>
    </location>
</feature>
<accession>A0AAU9RN55</accession>
<dbReference type="Proteomes" id="UP000836841">
    <property type="component" value="Chromosome 2"/>
</dbReference>
<dbReference type="Pfam" id="PF01535">
    <property type="entry name" value="PPR"/>
    <property type="match status" value="2"/>
</dbReference>